<reference evidence="8 9" key="1">
    <citation type="journal article" date="2018" name="Nat. Biotechnol.">
        <title>A standardized bacterial taxonomy based on genome phylogeny substantially revises the tree of life.</title>
        <authorList>
            <person name="Parks D.H."/>
            <person name="Chuvochina M."/>
            <person name="Waite D.W."/>
            <person name="Rinke C."/>
            <person name="Skarshewski A."/>
            <person name="Chaumeil P.A."/>
            <person name="Hugenholtz P."/>
        </authorList>
    </citation>
    <scope>NUCLEOTIDE SEQUENCE [LARGE SCALE GENOMIC DNA]</scope>
    <source>
        <strain evidence="8">UBA10948</strain>
    </source>
</reference>
<dbReference type="Pfam" id="PF07927">
    <property type="entry name" value="HicA_toxin"/>
    <property type="match status" value="1"/>
</dbReference>
<evidence type="ECO:0000256" key="2">
    <source>
        <dbReference type="ARBA" id="ARBA00022649"/>
    </source>
</evidence>
<organism evidence="8 9">
    <name type="scientific">Syntrophomonas wolfei</name>
    <dbReference type="NCBI Taxonomy" id="863"/>
    <lineage>
        <taxon>Bacteria</taxon>
        <taxon>Bacillati</taxon>
        <taxon>Bacillota</taxon>
        <taxon>Clostridia</taxon>
        <taxon>Eubacteriales</taxon>
        <taxon>Syntrophomonadaceae</taxon>
        <taxon>Syntrophomonas</taxon>
    </lineage>
</organism>
<comment type="similarity">
    <text evidence="1">Belongs to the HicA mRNA interferase family.</text>
</comment>
<keyword evidence="3" id="KW-0540">Nuclease</keyword>
<accession>A0A354YYR1</accession>
<dbReference type="InterPro" id="IPR012933">
    <property type="entry name" value="HicA_mRNA_interferase"/>
</dbReference>
<comment type="caution">
    <text evidence="8">The sequence shown here is derived from an EMBL/GenBank/DDBJ whole genome shotgun (WGS) entry which is preliminary data.</text>
</comment>
<evidence type="ECO:0000313" key="8">
    <source>
        <dbReference type="EMBL" id="HBK54485.1"/>
    </source>
</evidence>
<evidence type="ECO:0000313" key="9">
    <source>
        <dbReference type="Proteomes" id="UP000263273"/>
    </source>
</evidence>
<protein>
    <recommendedName>
        <fullName evidence="10">Type II toxin-antitoxin system HicA family toxin</fullName>
    </recommendedName>
</protein>
<dbReference type="InterPro" id="IPR038570">
    <property type="entry name" value="HicA_sf"/>
</dbReference>
<evidence type="ECO:0000256" key="3">
    <source>
        <dbReference type="ARBA" id="ARBA00022722"/>
    </source>
</evidence>
<proteinExistence type="inferred from homology"/>
<gene>
    <name evidence="8" type="ORF">DDZ44_11165</name>
</gene>
<evidence type="ECO:0000256" key="1">
    <source>
        <dbReference type="ARBA" id="ARBA00006620"/>
    </source>
</evidence>
<dbReference type="AlphaFoldDB" id="A0A354YYR1"/>
<dbReference type="Gene3D" id="3.30.920.30">
    <property type="entry name" value="Hypothetical protein"/>
    <property type="match status" value="1"/>
</dbReference>
<dbReference type="SUPFAM" id="SSF54786">
    <property type="entry name" value="YcfA/nrd intein domain"/>
    <property type="match status" value="1"/>
</dbReference>
<evidence type="ECO:0008006" key="10">
    <source>
        <dbReference type="Google" id="ProtNLM"/>
    </source>
</evidence>
<keyword evidence="5" id="KW-0378">Hydrolase</keyword>
<keyword evidence="4" id="KW-0255">Endonuclease</keyword>
<evidence type="ECO:0000256" key="7">
    <source>
        <dbReference type="ARBA" id="ARBA00023016"/>
    </source>
</evidence>
<dbReference type="GO" id="GO:0003729">
    <property type="term" value="F:mRNA binding"/>
    <property type="evidence" value="ECO:0007669"/>
    <property type="project" value="InterPro"/>
</dbReference>
<dbReference type="GO" id="GO:0004519">
    <property type="term" value="F:endonuclease activity"/>
    <property type="evidence" value="ECO:0007669"/>
    <property type="project" value="UniProtKB-KW"/>
</dbReference>
<keyword evidence="2" id="KW-1277">Toxin-antitoxin system</keyword>
<dbReference type="Proteomes" id="UP000263273">
    <property type="component" value="Unassembled WGS sequence"/>
</dbReference>
<name>A0A354YYR1_9FIRM</name>
<dbReference type="GO" id="GO:0016787">
    <property type="term" value="F:hydrolase activity"/>
    <property type="evidence" value="ECO:0007669"/>
    <property type="project" value="UniProtKB-KW"/>
</dbReference>
<keyword evidence="7" id="KW-0346">Stress response</keyword>
<dbReference type="EMBL" id="DNZF01000243">
    <property type="protein sequence ID" value="HBK54485.1"/>
    <property type="molecule type" value="Genomic_DNA"/>
</dbReference>
<evidence type="ECO:0000256" key="4">
    <source>
        <dbReference type="ARBA" id="ARBA00022759"/>
    </source>
</evidence>
<keyword evidence="6" id="KW-0694">RNA-binding</keyword>
<sequence length="35" mass="3926">MEVKTNEVPGVTIPYHNKDLKMKTVNSILKQAGLK</sequence>
<evidence type="ECO:0000256" key="6">
    <source>
        <dbReference type="ARBA" id="ARBA00022884"/>
    </source>
</evidence>
<evidence type="ECO:0000256" key="5">
    <source>
        <dbReference type="ARBA" id="ARBA00022801"/>
    </source>
</evidence>